<proteinExistence type="predicted"/>
<sequence length="1004" mass="114511">MSRIVRREWEVDREDSRTVYEDQAPRRVRTTVKRYQVPDSNNSRPLYQEEDVTDKQITIRRERREPSPPREEIRYKVVERWSQPREDVDIRIRERATERDAAPAPRRDIAYRVVQRDDFDRSSHSGRSDFREVRSVRAPSPPERERVQEFRFERERSFSRSPPRRREQAYDVEKYTKNTEYYSQPQPIIIRTEAPQPIVIREERREPPIVIERERAPQRESQFEFIERSEIREDRDESKSLVSTKKDDFREETKSVARSVAPTAPIVQTPQEEDDHYFYERRVIERDRAPRQRDESHDDRRSEIRPRDSASQYSDDSYEYVRRETRYEDSRSRSRERSKSPHHRRHLAEGAIAGIGAAEIFRHHKRSQGEDVGGRGKSALAGAAVGALGAEAVSRVRSYSRRRKSRSRSRSESYDRDDRRDDRRSRGKRRSRSREKSLSRAQQIGGVAAVAAIGALAGYALKKKGQNKETIVVKEDHPRRSRSRRRRASADSYMSDDRTILSDGGGRALDPEHRNRRIAQAGLASAAAAGLWERVRSKSRGGKDRSKSRVRQSIPIVATGLGGAALAGLYEKNKASKEAKKAAIIDEEIGGRGRRARSRSRSRSVPAPHYADDKHVDDRRGMIAYGDEPIYPDERRGYYSDEEPASYNRRHRGGSDSGSSPDTRRRSRSRGRHLAEGGAAAGAGAFAAHQIGKSRERSRSHAEADRRRHEDERYDHGRDGDSMYSADPHPGGYLPQEQSAYQPQAYPGGTYFPPPPTGAEAPVAAEHGGYPAYNPAEYAQGQHQQPYQNYGYGESSATLGAPYPNDTFAGDARYAPPTPDMHNPHDERNRGRTAGENVSAPITTATEHDPRDADGVNTPRPPRSRSQSRVRFNLDANELHSPETTRRSDERTTTTDSETKGERRHRRRQRPEGGGERDGDEGRRGPSNLMHDQYDRLPESDSESTIDLPKRFDEQGNRKSNGDPFADGLNKFLGNAGLGELLGRLTGGGQDTDEGRSGRRRHRH</sequence>
<comment type="caution">
    <text evidence="3">The sequence shown here is derived from an EMBL/GenBank/DDBJ whole genome shotgun (WGS) entry which is preliminary data.</text>
</comment>
<name>A0AAE0WH61_9PEZI</name>
<feature type="compositionally biased region" description="Basic and acidic residues" evidence="1">
    <location>
        <begin position="534"/>
        <end position="547"/>
    </location>
</feature>
<feature type="compositionally biased region" description="Basic and acidic residues" evidence="1">
    <location>
        <begin position="53"/>
        <end position="69"/>
    </location>
</feature>
<feature type="compositionally biased region" description="Basic and acidic residues" evidence="1">
    <location>
        <begin position="573"/>
        <end position="584"/>
    </location>
</feature>
<dbReference type="Proteomes" id="UP001274830">
    <property type="component" value="Unassembled WGS sequence"/>
</dbReference>
<feature type="compositionally biased region" description="Basic and acidic residues" evidence="1">
    <location>
        <begin position="693"/>
        <end position="721"/>
    </location>
</feature>
<dbReference type="InterPro" id="IPR024436">
    <property type="entry name" value="DUF3824"/>
</dbReference>
<dbReference type="PANTHER" id="PTHR35487:SF1">
    <property type="entry name" value="DUF3824 DOMAIN-CONTAINING PROTEIN"/>
    <property type="match status" value="1"/>
</dbReference>
<feature type="region of interest" description="Disordered" evidence="1">
    <location>
        <begin position="391"/>
        <end position="443"/>
    </location>
</feature>
<dbReference type="Pfam" id="PF12868">
    <property type="entry name" value="DUF3824"/>
    <property type="match status" value="2"/>
</dbReference>
<evidence type="ECO:0000259" key="2">
    <source>
        <dbReference type="Pfam" id="PF12868"/>
    </source>
</evidence>
<dbReference type="EMBL" id="JAUTXT010000035">
    <property type="protein sequence ID" value="KAK3672152.1"/>
    <property type="molecule type" value="Genomic_DNA"/>
</dbReference>
<feature type="compositionally biased region" description="Basic and acidic residues" evidence="1">
    <location>
        <begin position="319"/>
        <end position="339"/>
    </location>
</feature>
<feature type="region of interest" description="Disordered" evidence="1">
    <location>
        <begin position="534"/>
        <end position="554"/>
    </location>
</feature>
<feature type="domain" description="DUF3824" evidence="2">
    <location>
        <begin position="437"/>
        <end position="493"/>
    </location>
</feature>
<protein>
    <recommendedName>
        <fullName evidence="2">DUF3824 domain-containing protein</fullName>
    </recommendedName>
</protein>
<dbReference type="AlphaFoldDB" id="A0AAE0WH61"/>
<feature type="compositionally biased region" description="Basic and acidic residues" evidence="1">
    <location>
        <begin position="142"/>
        <end position="172"/>
    </location>
</feature>
<feature type="compositionally biased region" description="Low complexity" evidence="1">
    <location>
        <begin position="676"/>
        <end position="688"/>
    </location>
</feature>
<reference evidence="3" key="1">
    <citation type="submission" date="2023-07" db="EMBL/GenBank/DDBJ databases">
        <title>Black Yeasts Isolated from many extreme environments.</title>
        <authorList>
            <person name="Coleine C."/>
            <person name="Stajich J.E."/>
            <person name="Selbmann L."/>
        </authorList>
    </citation>
    <scope>NUCLEOTIDE SEQUENCE</scope>
    <source>
        <strain evidence="3">CCFEE 5485</strain>
    </source>
</reference>
<feature type="region of interest" description="Disordered" evidence="1">
    <location>
        <begin position="466"/>
        <end position="515"/>
    </location>
</feature>
<feature type="compositionally biased region" description="Basic and acidic residues" evidence="1">
    <location>
        <begin position="610"/>
        <end position="621"/>
    </location>
</feature>
<feature type="region of interest" description="Disordered" evidence="1">
    <location>
        <begin position="93"/>
        <end position="172"/>
    </location>
</feature>
<keyword evidence="4" id="KW-1185">Reference proteome</keyword>
<feature type="compositionally biased region" description="Basic and acidic residues" evidence="1">
    <location>
        <begin position="210"/>
        <end position="255"/>
    </location>
</feature>
<feature type="compositionally biased region" description="Basic and acidic residues" evidence="1">
    <location>
        <begin position="910"/>
        <end position="924"/>
    </location>
</feature>
<feature type="region of interest" description="Disordered" evidence="1">
    <location>
        <begin position="210"/>
        <end position="377"/>
    </location>
</feature>
<feature type="compositionally biased region" description="Basic and acidic residues" evidence="1">
    <location>
        <begin position="276"/>
        <end position="308"/>
    </location>
</feature>
<feature type="compositionally biased region" description="Basic and acidic residues" evidence="1">
    <location>
        <begin position="93"/>
        <end position="135"/>
    </location>
</feature>
<feature type="compositionally biased region" description="Basic and acidic residues" evidence="1">
    <location>
        <begin position="948"/>
        <end position="961"/>
    </location>
</feature>
<evidence type="ECO:0000313" key="4">
    <source>
        <dbReference type="Proteomes" id="UP001274830"/>
    </source>
</evidence>
<feature type="region of interest" description="Disordered" evidence="1">
    <location>
        <begin position="573"/>
        <end position="1004"/>
    </location>
</feature>
<dbReference type="PANTHER" id="PTHR35487">
    <property type="entry name" value="DUF3824 DOMAIN-CONTAINING PROTEIN"/>
    <property type="match status" value="1"/>
</dbReference>
<feature type="compositionally biased region" description="Basic residues" evidence="1">
    <location>
        <begin position="398"/>
        <end position="408"/>
    </location>
</feature>
<feature type="region of interest" description="Disordered" evidence="1">
    <location>
        <begin position="35"/>
        <end position="69"/>
    </location>
</feature>
<evidence type="ECO:0000313" key="3">
    <source>
        <dbReference type="EMBL" id="KAK3672152.1"/>
    </source>
</evidence>
<feature type="compositionally biased region" description="Basic and acidic residues" evidence="1">
    <location>
        <begin position="409"/>
        <end position="424"/>
    </location>
</feature>
<evidence type="ECO:0000256" key="1">
    <source>
        <dbReference type="SAM" id="MobiDB-lite"/>
    </source>
</evidence>
<organism evidence="3 4">
    <name type="scientific">Recurvomyces mirabilis</name>
    <dbReference type="NCBI Taxonomy" id="574656"/>
    <lineage>
        <taxon>Eukaryota</taxon>
        <taxon>Fungi</taxon>
        <taxon>Dikarya</taxon>
        <taxon>Ascomycota</taxon>
        <taxon>Pezizomycotina</taxon>
        <taxon>Dothideomycetes</taxon>
        <taxon>Dothideomycetidae</taxon>
        <taxon>Mycosphaerellales</taxon>
        <taxon>Teratosphaeriaceae</taxon>
        <taxon>Recurvomyces</taxon>
    </lineage>
</organism>
<accession>A0AAE0WH61</accession>
<feature type="compositionally biased region" description="Low complexity" evidence="1">
    <location>
        <begin position="349"/>
        <end position="359"/>
    </location>
</feature>
<feature type="compositionally biased region" description="Basic and acidic residues" evidence="1">
    <location>
        <begin position="877"/>
        <end position="901"/>
    </location>
</feature>
<feature type="compositionally biased region" description="Basic residues" evidence="1">
    <location>
        <begin position="592"/>
        <end position="602"/>
    </location>
</feature>
<feature type="domain" description="DUF3824" evidence="2">
    <location>
        <begin position="666"/>
        <end position="814"/>
    </location>
</feature>
<gene>
    <name evidence="3" type="ORF">LTR78_007905</name>
</gene>